<comment type="pathway">
    <text evidence="2">Amino-acid degradation; L-valine degradation.</text>
</comment>
<organism evidence="4 5">
    <name type="scientific">Dillenia turbinata</name>
    <dbReference type="NCBI Taxonomy" id="194707"/>
    <lineage>
        <taxon>Eukaryota</taxon>
        <taxon>Viridiplantae</taxon>
        <taxon>Streptophyta</taxon>
        <taxon>Embryophyta</taxon>
        <taxon>Tracheophyta</taxon>
        <taxon>Spermatophyta</taxon>
        <taxon>Magnoliopsida</taxon>
        <taxon>eudicotyledons</taxon>
        <taxon>Gunneridae</taxon>
        <taxon>Pentapetalae</taxon>
        <taxon>Dilleniales</taxon>
        <taxon>Dilleniaceae</taxon>
        <taxon>Dillenia</taxon>
    </lineage>
</organism>
<dbReference type="InterPro" id="IPR032259">
    <property type="entry name" value="HIBYL-CoA-H"/>
</dbReference>
<reference evidence="4 5" key="1">
    <citation type="submission" date="2023-12" db="EMBL/GenBank/DDBJ databases">
        <title>A high-quality genome assembly for Dillenia turbinata (Dilleniales).</title>
        <authorList>
            <person name="Chanderbali A."/>
        </authorList>
    </citation>
    <scope>NUCLEOTIDE SEQUENCE [LARGE SCALE GENOMIC DNA]</scope>
    <source>
        <strain evidence="4">LSX21</strain>
        <tissue evidence="4">Leaf</tissue>
    </source>
</reference>
<gene>
    <name evidence="4" type="ORF">RJ641_016248</name>
</gene>
<evidence type="ECO:0000259" key="3">
    <source>
        <dbReference type="Pfam" id="PF16113"/>
    </source>
</evidence>
<dbReference type="PANTHER" id="PTHR43176">
    <property type="entry name" value="3-HYDROXYISOBUTYRYL-COA HYDROLASE-RELATED"/>
    <property type="match status" value="1"/>
</dbReference>
<comment type="similarity">
    <text evidence="2">Belongs to the enoyl-CoA hydratase/isomerase family.</text>
</comment>
<proteinExistence type="inferred from homology"/>
<comment type="function">
    <text evidence="2">Hydrolyzes 3-hydroxyisobutyryl-CoA (HIBYL-CoA), a saline catabolite. Has high activity toward isobutyryl-CoA. Could be an isobutyryl-CoA dehydrogenase that functions in valine catabolism.</text>
</comment>
<comment type="catalytic activity">
    <reaction evidence="2">
        <text>3-hydroxy-2-methylpropanoyl-CoA + H2O = 3-hydroxy-2-methylpropanoate + CoA + H(+)</text>
        <dbReference type="Rhea" id="RHEA:20888"/>
        <dbReference type="ChEBI" id="CHEBI:11805"/>
        <dbReference type="ChEBI" id="CHEBI:15377"/>
        <dbReference type="ChEBI" id="CHEBI:15378"/>
        <dbReference type="ChEBI" id="CHEBI:57287"/>
        <dbReference type="ChEBI" id="CHEBI:57340"/>
        <dbReference type="EC" id="3.1.2.4"/>
    </reaction>
</comment>
<protein>
    <recommendedName>
        <fullName evidence="2">3-hydroxyisobutyryl-CoA hydrolase</fullName>
        <shortName evidence="2">HIB-CoA hydrolase</shortName>
        <shortName evidence="2">HIBYL-CoA-H</shortName>
        <ecNumber evidence="2">3.1.2.4</ecNumber>
    </recommendedName>
    <alternativeName>
        <fullName evidence="2">3-hydroxyisobutyryl-coenzyme A hydrolase</fullName>
    </alternativeName>
</protein>
<evidence type="ECO:0000313" key="5">
    <source>
        <dbReference type="Proteomes" id="UP001370490"/>
    </source>
</evidence>
<keyword evidence="5" id="KW-1185">Reference proteome</keyword>
<keyword evidence="1 2" id="KW-0378">Hydrolase</keyword>
<dbReference type="InterPro" id="IPR045004">
    <property type="entry name" value="ECH_dom"/>
</dbReference>
<dbReference type="PANTHER" id="PTHR43176:SF4">
    <property type="entry name" value="3-HYDROXYISOBUTYRYL-COA HYDROLASE-LIKE PROTEIN 1, MITOCHONDRIAL"/>
    <property type="match status" value="1"/>
</dbReference>
<evidence type="ECO:0000256" key="2">
    <source>
        <dbReference type="RuleBase" id="RU369070"/>
    </source>
</evidence>
<sequence length="165" mass="19059">MIACGLATHYSHSKVKLPQIEEQLGNLLTDDPSIIETSLERYGDLVYPDKTSVLHRIETVDKCFSHGTVEEIFDALVKIREGRFQTLDQCLVREYRMSLQATSKQFSGDFCKGVRARVMDKDFAPKWEPPSLEDVSEDMVDRYFCRLSEFEPELELPTKQREAFT</sequence>
<evidence type="ECO:0000256" key="1">
    <source>
        <dbReference type="ARBA" id="ARBA00022801"/>
    </source>
</evidence>
<dbReference type="Pfam" id="PF16113">
    <property type="entry name" value="ECH_2"/>
    <property type="match status" value="1"/>
</dbReference>
<name>A0AAN8UWB9_9MAGN</name>
<dbReference type="EC" id="3.1.2.4" evidence="2"/>
<dbReference type="GO" id="GO:0003860">
    <property type="term" value="F:3-hydroxyisobutyryl-CoA hydrolase activity"/>
    <property type="evidence" value="ECO:0007669"/>
    <property type="project" value="UniProtKB-UniRule"/>
</dbReference>
<feature type="domain" description="Enoyl-CoA hydratase/isomerase" evidence="3">
    <location>
        <begin position="77"/>
        <end position="144"/>
    </location>
</feature>
<comment type="caution">
    <text evidence="4">The sequence shown here is derived from an EMBL/GenBank/DDBJ whole genome shotgun (WGS) entry which is preliminary data.</text>
</comment>
<dbReference type="AlphaFoldDB" id="A0AAN8UWB9"/>
<accession>A0AAN8UWB9</accession>
<dbReference type="Gene3D" id="3.90.226.10">
    <property type="entry name" value="2-enoyl-CoA Hydratase, Chain A, domain 1"/>
    <property type="match status" value="1"/>
</dbReference>
<dbReference type="GO" id="GO:0006574">
    <property type="term" value="P:L-valine catabolic process"/>
    <property type="evidence" value="ECO:0007669"/>
    <property type="project" value="UniProtKB-UniRule"/>
</dbReference>
<evidence type="ECO:0000313" key="4">
    <source>
        <dbReference type="EMBL" id="KAK6920344.1"/>
    </source>
</evidence>
<dbReference type="EMBL" id="JBAMMX010000021">
    <property type="protein sequence ID" value="KAK6920344.1"/>
    <property type="molecule type" value="Genomic_DNA"/>
</dbReference>
<dbReference type="Proteomes" id="UP001370490">
    <property type="component" value="Unassembled WGS sequence"/>
</dbReference>